<dbReference type="EMBL" id="CP121208">
    <property type="protein sequence ID" value="WFM82911.1"/>
    <property type="molecule type" value="Genomic_DNA"/>
</dbReference>
<keyword evidence="2" id="KW-1185">Reference proteome</keyword>
<name>A0ABY8FWL1_9ACTO</name>
<evidence type="ECO:0000313" key="1">
    <source>
        <dbReference type="EMBL" id="WFM82911.1"/>
    </source>
</evidence>
<sequence>MSVEFPMVNGKPSSSAVSRGMMEAALAGIAPAAKVAKEIKNWRKDYGVLACELTRWDDPARGADVAQRGLEFLHALPSNGSTLGALSPTSAVKSESYGGVGTVSELSIPYGTRKLTTEEFVRLLPDWRRANAITSHAADQLVWAAFDGLDLSGRRIAVIGAGAELAPTRFLLSRGADVFGVIRPESARREALIADASTLPGTLHIPDVGDVARDPAAIAGWLIDNEVEAILECLYAPGAKFLAAAIGADQVIRMVSEARDILVGYIGSPLDAVVLPSRLAPGGEEWSRRARGKGAMNAGVFDAVIPLQGPNYLAAKRIGRWRATDLRARGTRVSYHIAPLAQTHSVLDTEVLQAAYRGMGIFGISSFPANITASMMAMLFAGDLLDQRTQGDDFLVSSALPSGFWATNRKPASVLDTSAVIGKLMFWRKIEPAE</sequence>
<protein>
    <submittedName>
        <fullName evidence="1">Uncharacterized protein</fullName>
    </submittedName>
</protein>
<proteinExistence type="predicted"/>
<reference evidence="1 2" key="1">
    <citation type="submission" date="2023-03" db="EMBL/GenBank/DDBJ databases">
        <title>Complete genome of Arcanobacterium canis strain DSM 25104 isolated in 2010 from a canine otitis externa in Germany.</title>
        <authorList>
            <person name="Borowiak M."/>
            <person name="Kreitlow A."/>
            <person name="Malorny B."/>
            <person name="Laemmler C."/>
            <person name="Prenger-Berninghoff E."/>
            <person name="Ploetz M."/>
            <person name="Abdulmawjood A."/>
        </authorList>
    </citation>
    <scope>NUCLEOTIDE SEQUENCE [LARGE SCALE GENOMIC DNA]</scope>
    <source>
        <strain evidence="1 2">DSM 25104</strain>
    </source>
</reference>
<evidence type="ECO:0000313" key="2">
    <source>
        <dbReference type="Proteomes" id="UP001215216"/>
    </source>
</evidence>
<dbReference type="Proteomes" id="UP001215216">
    <property type="component" value="Chromosome"/>
</dbReference>
<dbReference type="RefSeq" id="WP_278012337.1">
    <property type="nucleotide sequence ID" value="NZ_CP121208.1"/>
</dbReference>
<organism evidence="1 2">
    <name type="scientific">Arcanobacterium canis</name>
    <dbReference type="NCBI Taxonomy" id="999183"/>
    <lineage>
        <taxon>Bacteria</taxon>
        <taxon>Bacillati</taxon>
        <taxon>Actinomycetota</taxon>
        <taxon>Actinomycetes</taxon>
        <taxon>Actinomycetales</taxon>
        <taxon>Actinomycetaceae</taxon>
        <taxon>Arcanobacterium</taxon>
    </lineage>
</organism>
<gene>
    <name evidence="1" type="ORF">P7079_05775</name>
</gene>
<accession>A0ABY8FWL1</accession>